<name>A0A367JHR1_RHIAZ</name>
<dbReference type="PROSITE" id="PS50961">
    <property type="entry name" value="HTH_LA"/>
    <property type="match status" value="1"/>
</dbReference>
<feature type="compositionally biased region" description="Basic and acidic residues" evidence="3">
    <location>
        <begin position="24"/>
        <end position="35"/>
    </location>
</feature>
<reference evidence="5 6" key="1">
    <citation type="journal article" date="2018" name="G3 (Bethesda)">
        <title>Phylogenetic and Phylogenomic Definition of Rhizopus Species.</title>
        <authorList>
            <person name="Gryganskyi A.P."/>
            <person name="Golan J."/>
            <person name="Dolatabadi S."/>
            <person name="Mondo S."/>
            <person name="Robb S."/>
            <person name="Idnurm A."/>
            <person name="Muszewska A."/>
            <person name="Steczkiewicz K."/>
            <person name="Masonjones S."/>
            <person name="Liao H.L."/>
            <person name="Gajdeczka M.T."/>
            <person name="Anike F."/>
            <person name="Vuek A."/>
            <person name="Anishchenko I.M."/>
            <person name="Voigt K."/>
            <person name="de Hoog G.S."/>
            <person name="Smith M.E."/>
            <person name="Heitman J."/>
            <person name="Vilgalys R."/>
            <person name="Stajich J.E."/>
        </authorList>
    </citation>
    <scope>NUCLEOTIDE SEQUENCE [LARGE SCALE GENOMIC DNA]</scope>
    <source>
        <strain evidence="5 6">CBS 357.93</strain>
    </source>
</reference>
<feature type="domain" description="HTH La-type RNA-binding" evidence="4">
    <location>
        <begin position="218"/>
        <end position="307"/>
    </location>
</feature>
<dbReference type="InterPro" id="IPR045180">
    <property type="entry name" value="La_dom_prot"/>
</dbReference>
<comment type="caution">
    <text evidence="5">The sequence shown here is derived from an EMBL/GenBank/DDBJ whole genome shotgun (WGS) entry which is preliminary data.</text>
</comment>
<feature type="compositionally biased region" description="Basic and acidic residues" evidence="3">
    <location>
        <begin position="168"/>
        <end position="178"/>
    </location>
</feature>
<protein>
    <submittedName>
        <fullName evidence="5">La ribonucleoprotein domain member 1B</fullName>
    </submittedName>
</protein>
<dbReference type="STRING" id="86630.A0A367JHR1"/>
<keyword evidence="1 2" id="KW-0694">RNA-binding</keyword>
<dbReference type="PANTHER" id="PTHR22792:SF132">
    <property type="entry name" value="LA-RELATED PROTEIN 1"/>
    <property type="match status" value="1"/>
</dbReference>
<dbReference type="GO" id="GO:0048255">
    <property type="term" value="P:mRNA stabilization"/>
    <property type="evidence" value="ECO:0007669"/>
    <property type="project" value="InterPro"/>
</dbReference>
<feature type="compositionally biased region" description="Basic residues" evidence="3">
    <location>
        <begin position="112"/>
        <end position="122"/>
    </location>
</feature>
<feature type="region of interest" description="Disordered" evidence="3">
    <location>
        <begin position="319"/>
        <end position="384"/>
    </location>
</feature>
<dbReference type="SMART" id="SM00684">
    <property type="entry name" value="DM15"/>
    <property type="match status" value="3"/>
</dbReference>
<dbReference type="SMART" id="SM00715">
    <property type="entry name" value="LA"/>
    <property type="match status" value="1"/>
</dbReference>
<dbReference type="OrthoDB" id="340227at2759"/>
<feature type="compositionally biased region" description="Acidic residues" evidence="3">
    <location>
        <begin position="371"/>
        <end position="384"/>
    </location>
</feature>
<dbReference type="InterPro" id="IPR006607">
    <property type="entry name" value="DM15"/>
</dbReference>
<feature type="compositionally biased region" description="Low complexity" evidence="3">
    <location>
        <begin position="73"/>
        <end position="83"/>
    </location>
</feature>
<evidence type="ECO:0000256" key="3">
    <source>
        <dbReference type="SAM" id="MobiDB-lite"/>
    </source>
</evidence>
<evidence type="ECO:0000256" key="1">
    <source>
        <dbReference type="ARBA" id="ARBA00022884"/>
    </source>
</evidence>
<feature type="compositionally biased region" description="Basic and acidic residues" evidence="3">
    <location>
        <begin position="123"/>
        <end position="149"/>
    </location>
</feature>
<feature type="region of interest" description="Disordered" evidence="3">
    <location>
        <begin position="1"/>
        <end position="207"/>
    </location>
</feature>
<feature type="compositionally biased region" description="Low complexity" evidence="3">
    <location>
        <begin position="179"/>
        <end position="189"/>
    </location>
</feature>
<evidence type="ECO:0000313" key="5">
    <source>
        <dbReference type="EMBL" id="RCH89251.1"/>
    </source>
</evidence>
<feature type="compositionally biased region" description="Polar residues" evidence="3">
    <location>
        <begin position="150"/>
        <end position="166"/>
    </location>
</feature>
<feature type="region of interest" description="Disordered" evidence="3">
    <location>
        <begin position="749"/>
        <end position="775"/>
    </location>
</feature>
<feature type="compositionally biased region" description="Basic and acidic residues" evidence="3">
    <location>
        <begin position="359"/>
        <end position="370"/>
    </location>
</feature>
<gene>
    <name evidence="5" type="primary">LARP1B</name>
    <name evidence="5" type="ORF">CU097_003325</name>
</gene>
<dbReference type="PANTHER" id="PTHR22792">
    <property type="entry name" value="LUPUS LA PROTEIN-RELATED"/>
    <property type="match status" value="1"/>
</dbReference>
<feature type="compositionally biased region" description="Basic residues" evidence="3">
    <location>
        <begin position="190"/>
        <end position="207"/>
    </location>
</feature>
<dbReference type="AlphaFoldDB" id="A0A367JHR1"/>
<sequence length="775" mass="89016">MEKTINEPTNTTNTANTTTITTTPEKEDQPVKKEQPQTVPAPIPEKSAWKVTKNPTEAEKNEAAVADWPAPKEAATTEPSNTNEESEKLVAPKVKSKGQWKPFTPTIVHAPRSGRKHGRRRSAAGDRHSKKSEGRRGSKQQKDQAKETKNAPTTPVVNETKGNTAVSSDKKKDEEKKAPQPQQQQQQQPQHHHHQTNKSRSRKPLYHKPYHKTPAFVQVDAETLKVYIMQQIEYYFSIDNLCKDLYLRKQMDSNGFVDLSFVANFNRVKGLTTDLDLIREALDNSQVVERKGDKIRKREGWEPWIMPAVVPGPQPVKPAPIPKTGPTAAEVVKQNTSPNPQPTLASLAGTSLLPSSSPIERRKSVSKDTSKEDEDLFDFEDDDWTDGSRKDTVKKYYLSEDEEEEEDDLEMDDETVARIMIVTQRKQDRTHTNYNRAKINEDISEMINEGLYQYESGLRTYTQSNIKVGSVGKEQFDQLKSREVHHNGEQVGAQISTTTIHAKPIKNDKAPRFYAVRPESLPSSAFFGTTPTRKGANHDHAHVGWVLSDQPYHYNPNDFLSTSYGKSPAEGLLSTSVDMAHSFGAFQHPSHELLRENGFVQHKYHKYHAKALRERKKLGVGHSQEMNTLFRFWSHFLRDHFNKRMYNEFKRLAVEDANQNYRYGLECLFRFYSYGLEKTYRKELFQDFQELTLADYDRGHLYGLEKFWAYNYYRKDKNKRKLKFNERMTELLSKYKTIEDFRNSKVSKQVPDDTYKVPHHGKPRGSVSGPSSNHT</sequence>
<evidence type="ECO:0000256" key="2">
    <source>
        <dbReference type="PROSITE-ProRule" id="PRU00332"/>
    </source>
</evidence>
<dbReference type="GO" id="GO:0005829">
    <property type="term" value="C:cytosol"/>
    <property type="evidence" value="ECO:0007669"/>
    <property type="project" value="TreeGrafter"/>
</dbReference>
<dbReference type="CDD" id="cd07323">
    <property type="entry name" value="LAM"/>
    <property type="match status" value="1"/>
</dbReference>
<dbReference type="GO" id="GO:0045727">
    <property type="term" value="P:positive regulation of translation"/>
    <property type="evidence" value="ECO:0007669"/>
    <property type="project" value="TreeGrafter"/>
</dbReference>
<dbReference type="GO" id="GO:0000339">
    <property type="term" value="F:RNA cap binding"/>
    <property type="evidence" value="ECO:0007669"/>
    <property type="project" value="InterPro"/>
</dbReference>
<evidence type="ECO:0000259" key="4">
    <source>
        <dbReference type="PROSITE" id="PS50961"/>
    </source>
</evidence>
<dbReference type="InterPro" id="IPR036390">
    <property type="entry name" value="WH_DNA-bd_sf"/>
</dbReference>
<organism evidence="5 6">
    <name type="scientific">Rhizopus azygosporus</name>
    <name type="common">Rhizopus microsporus var. azygosporus</name>
    <dbReference type="NCBI Taxonomy" id="86630"/>
    <lineage>
        <taxon>Eukaryota</taxon>
        <taxon>Fungi</taxon>
        <taxon>Fungi incertae sedis</taxon>
        <taxon>Mucoromycota</taxon>
        <taxon>Mucoromycotina</taxon>
        <taxon>Mucoromycetes</taxon>
        <taxon>Mucorales</taxon>
        <taxon>Mucorineae</taxon>
        <taxon>Rhizopodaceae</taxon>
        <taxon>Rhizopus</taxon>
    </lineage>
</organism>
<dbReference type="Pfam" id="PF05383">
    <property type="entry name" value="La"/>
    <property type="match status" value="1"/>
</dbReference>
<dbReference type="GO" id="GO:0010494">
    <property type="term" value="C:cytoplasmic stress granule"/>
    <property type="evidence" value="ECO:0007669"/>
    <property type="project" value="TreeGrafter"/>
</dbReference>
<dbReference type="GO" id="GO:1990904">
    <property type="term" value="C:ribonucleoprotein complex"/>
    <property type="evidence" value="ECO:0007669"/>
    <property type="project" value="UniProtKB-KW"/>
</dbReference>
<dbReference type="Pfam" id="PF21071">
    <property type="entry name" value="LARP1_HEAT"/>
    <property type="match status" value="1"/>
</dbReference>
<feature type="compositionally biased region" description="Low complexity" evidence="3">
    <location>
        <begin position="1"/>
        <end position="23"/>
    </location>
</feature>
<dbReference type="Gene3D" id="1.10.10.10">
    <property type="entry name" value="Winged helix-like DNA-binding domain superfamily/Winged helix DNA-binding domain"/>
    <property type="match status" value="1"/>
</dbReference>
<dbReference type="EMBL" id="PJQL01001322">
    <property type="protein sequence ID" value="RCH89251.1"/>
    <property type="molecule type" value="Genomic_DNA"/>
</dbReference>
<proteinExistence type="predicted"/>
<dbReference type="FunFam" id="1.10.10.10:FF:000131">
    <property type="entry name" value="la-related protein 1B isoform X2"/>
    <property type="match status" value="1"/>
</dbReference>
<evidence type="ECO:0000313" key="6">
    <source>
        <dbReference type="Proteomes" id="UP000252139"/>
    </source>
</evidence>
<keyword evidence="5" id="KW-0687">Ribonucleoprotein</keyword>
<dbReference type="InterPro" id="IPR006630">
    <property type="entry name" value="La_HTH"/>
</dbReference>
<dbReference type="SUPFAM" id="SSF46785">
    <property type="entry name" value="Winged helix' DNA-binding domain"/>
    <property type="match status" value="1"/>
</dbReference>
<dbReference type="InterPro" id="IPR036388">
    <property type="entry name" value="WH-like_DNA-bd_sf"/>
</dbReference>
<dbReference type="Proteomes" id="UP000252139">
    <property type="component" value="Unassembled WGS sequence"/>
</dbReference>
<keyword evidence="6" id="KW-1185">Reference proteome</keyword>
<feature type="compositionally biased region" description="Polar residues" evidence="3">
    <location>
        <begin position="333"/>
        <end position="358"/>
    </location>
</feature>
<accession>A0A367JHR1</accession>